<feature type="transmembrane region" description="Helical" evidence="5">
    <location>
        <begin position="58"/>
        <end position="76"/>
    </location>
</feature>
<evidence type="ECO:0000256" key="5">
    <source>
        <dbReference type="SAM" id="Phobius"/>
    </source>
</evidence>
<reference evidence="6 7" key="1">
    <citation type="submission" date="2019-02" db="EMBL/GenBank/DDBJ databases">
        <title>Hansschlegelia quercus sp. nov., a novel methylotrophic bacterium from buds of oak (Quercus robur L.).</title>
        <authorList>
            <person name="Agafonova N.V."/>
            <person name="Kaparullina E.N."/>
            <person name="Grouzdev D.S."/>
            <person name="Doronina N.V."/>
        </authorList>
    </citation>
    <scope>NUCLEOTIDE SEQUENCE [LARGE SCALE GENOMIC DNA]</scope>
    <source>
        <strain evidence="6 7">Dub</strain>
    </source>
</reference>
<dbReference type="OrthoDB" id="9811373at2"/>
<dbReference type="Pfam" id="PF13564">
    <property type="entry name" value="DoxX_2"/>
    <property type="match status" value="1"/>
</dbReference>
<organism evidence="6 7">
    <name type="scientific">Hansschlegelia quercus</name>
    <dbReference type="NCBI Taxonomy" id="2528245"/>
    <lineage>
        <taxon>Bacteria</taxon>
        <taxon>Pseudomonadati</taxon>
        <taxon>Pseudomonadota</taxon>
        <taxon>Alphaproteobacteria</taxon>
        <taxon>Hyphomicrobiales</taxon>
        <taxon>Methylopilaceae</taxon>
        <taxon>Hansschlegelia</taxon>
    </lineage>
</organism>
<evidence type="ECO:0000256" key="1">
    <source>
        <dbReference type="ARBA" id="ARBA00004141"/>
    </source>
</evidence>
<evidence type="ECO:0000256" key="4">
    <source>
        <dbReference type="ARBA" id="ARBA00023136"/>
    </source>
</evidence>
<gene>
    <name evidence="6" type="ORF">EYR15_16825</name>
</gene>
<dbReference type="AlphaFoldDB" id="A0A4Q9G923"/>
<keyword evidence="4 5" id="KW-0472">Membrane</keyword>
<keyword evidence="7" id="KW-1185">Reference proteome</keyword>
<evidence type="ECO:0000313" key="7">
    <source>
        <dbReference type="Proteomes" id="UP000291613"/>
    </source>
</evidence>
<dbReference type="GO" id="GO:0016020">
    <property type="term" value="C:membrane"/>
    <property type="evidence" value="ECO:0007669"/>
    <property type="project" value="UniProtKB-SubCell"/>
</dbReference>
<feature type="transmembrane region" description="Helical" evidence="5">
    <location>
        <begin position="81"/>
        <end position="100"/>
    </location>
</feature>
<evidence type="ECO:0000313" key="6">
    <source>
        <dbReference type="EMBL" id="TBN47067.1"/>
    </source>
</evidence>
<evidence type="ECO:0000256" key="3">
    <source>
        <dbReference type="ARBA" id="ARBA00022989"/>
    </source>
</evidence>
<dbReference type="InterPro" id="IPR032808">
    <property type="entry name" value="DoxX"/>
</dbReference>
<keyword evidence="3 5" id="KW-1133">Transmembrane helix</keyword>
<comment type="subcellular location">
    <subcellularLocation>
        <location evidence="1">Membrane</location>
        <topology evidence="1">Multi-pass membrane protein</topology>
    </subcellularLocation>
</comment>
<protein>
    <submittedName>
        <fullName evidence="6">DoxX family protein</fullName>
    </submittedName>
</protein>
<dbReference type="Proteomes" id="UP000291613">
    <property type="component" value="Unassembled WGS sequence"/>
</dbReference>
<dbReference type="EMBL" id="SIUB01000012">
    <property type="protein sequence ID" value="TBN47067.1"/>
    <property type="molecule type" value="Genomic_DNA"/>
</dbReference>
<keyword evidence="2 5" id="KW-0812">Transmembrane</keyword>
<evidence type="ECO:0000256" key="2">
    <source>
        <dbReference type="ARBA" id="ARBA00022692"/>
    </source>
</evidence>
<proteinExistence type="predicted"/>
<sequence length="139" mass="14808">MATSSPPPPEGRSKRAAWTGRALSGLAILFLLADGAMKLVPLQPVTDTMQGLGWPTDAWLLRTLGVIQIVATLIYANPQSAVFGAILLTGYLGGAVATHLRIGSPLFSHVLFGVYVGIIVWAGLWVRSPALRDVLYGKR</sequence>
<dbReference type="RefSeq" id="WP_131004734.1">
    <property type="nucleotide sequence ID" value="NZ_JBHSZR010000002.1"/>
</dbReference>
<name>A0A4Q9G923_9HYPH</name>
<accession>A0A4Q9G923</accession>
<feature type="transmembrane region" description="Helical" evidence="5">
    <location>
        <begin position="106"/>
        <end position="126"/>
    </location>
</feature>
<comment type="caution">
    <text evidence="6">The sequence shown here is derived from an EMBL/GenBank/DDBJ whole genome shotgun (WGS) entry which is preliminary data.</text>
</comment>